<organism evidence="8 9">
    <name type="scientific">Teretinema zuelzerae</name>
    <dbReference type="NCBI Taxonomy" id="156"/>
    <lineage>
        <taxon>Bacteria</taxon>
        <taxon>Pseudomonadati</taxon>
        <taxon>Spirochaetota</taxon>
        <taxon>Spirochaetia</taxon>
        <taxon>Spirochaetales</taxon>
        <taxon>Treponemataceae</taxon>
        <taxon>Teretinema</taxon>
    </lineage>
</organism>
<evidence type="ECO:0000256" key="2">
    <source>
        <dbReference type="ARBA" id="ARBA00022505"/>
    </source>
</evidence>
<dbReference type="GO" id="GO:0030973">
    <property type="term" value="F:molybdate ion binding"/>
    <property type="evidence" value="ECO:0007669"/>
    <property type="project" value="UniProtKB-ARBA"/>
</dbReference>
<reference evidence="8" key="1">
    <citation type="submission" date="2021-08" db="EMBL/GenBank/DDBJ databases">
        <title>Comparative analyses of Brucepasteria parasyntrophica and Teretinema zuelzerae.</title>
        <authorList>
            <person name="Song Y."/>
            <person name="Brune A."/>
        </authorList>
    </citation>
    <scope>NUCLEOTIDE SEQUENCE</scope>
    <source>
        <strain evidence="8">DSM 1903</strain>
    </source>
</reference>
<keyword evidence="9" id="KW-1185">Reference proteome</keyword>
<protein>
    <submittedName>
        <fullName evidence="8">Molybdate ABC transporter substrate-binding protein</fullName>
    </submittedName>
</protein>
<feature type="binding site" evidence="6">
    <location>
        <position position="65"/>
    </location>
    <ligand>
        <name>molybdate</name>
        <dbReference type="ChEBI" id="CHEBI:36264"/>
    </ligand>
</feature>
<name>A0AAE3EJW2_9SPIR</name>
<dbReference type="GO" id="GO:1901359">
    <property type="term" value="F:tungstate binding"/>
    <property type="evidence" value="ECO:0007669"/>
    <property type="project" value="UniProtKB-ARBA"/>
</dbReference>
<feature type="chain" id="PRO_5042112391" evidence="7">
    <location>
        <begin position="23"/>
        <end position="255"/>
    </location>
</feature>
<dbReference type="GO" id="GO:0015689">
    <property type="term" value="P:molybdate ion transport"/>
    <property type="evidence" value="ECO:0007669"/>
    <property type="project" value="InterPro"/>
</dbReference>
<evidence type="ECO:0000256" key="1">
    <source>
        <dbReference type="ARBA" id="ARBA00009175"/>
    </source>
</evidence>
<dbReference type="NCBIfam" id="TIGR01256">
    <property type="entry name" value="modA"/>
    <property type="match status" value="1"/>
</dbReference>
<dbReference type="PROSITE" id="PS51257">
    <property type="entry name" value="PROKAR_LIPOPROTEIN"/>
    <property type="match status" value="1"/>
</dbReference>
<dbReference type="FunFam" id="3.40.190.10:FF:000035">
    <property type="entry name" value="Molybdate ABC transporter substrate-binding protein"/>
    <property type="match status" value="1"/>
</dbReference>
<evidence type="ECO:0000256" key="6">
    <source>
        <dbReference type="PIRSR" id="PIRSR004846-1"/>
    </source>
</evidence>
<proteinExistence type="inferred from homology"/>
<evidence type="ECO:0000256" key="5">
    <source>
        <dbReference type="ARBA" id="ARBA00062515"/>
    </source>
</evidence>
<accession>A0AAE3EJW2</accession>
<comment type="similarity">
    <text evidence="1">Belongs to the bacterial solute-binding protein ModA family.</text>
</comment>
<feature type="binding site" evidence="6">
    <location>
        <position position="173"/>
    </location>
    <ligand>
        <name>molybdate</name>
        <dbReference type="ChEBI" id="CHEBI:36264"/>
    </ligand>
</feature>
<feature type="signal peptide" evidence="7">
    <location>
        <begin position="1"/>
        <end position="22"/>
    </location>
</feature>
<gene>
    <name evidence="8" type="primary">modA</name>
    <name evidence="8" type="ORF">K7J14_10665</name>
</gene>
<keyword evidence="3 6" id="KW-0479">Metal-binding</keyword>
<dbReference type="RefSeq" id="WP_230756001.1">
    <property type="nucleotide sequence ID" value="NZ_JAINWA010000003.1"/>
</dbReference>
<evidence type="ECO:0000256" key="7">
    <source>
        <dbReference type="SAM" id="SignalP"/>
    </source>
</evidence>
<comment type="subunit">
    <text evidence="5">The complex is composed of two ATP-binding proteins (ModC), two transmembrane proteins (ModB) and a solute-binding protein (ModA).</text>
</comment>
<dbReference type="InterPro" id="IPR050682">
    <property type="entry name" value="ModA/WtpA"/>
</dbReference>
<dbReference type="Pfam" id="PF13531">
    <property type="entry name" value="SBP_bac_11"/>
    <property type="match status" value="1"/>
</dbReference>
<feature type="binding site" evidence="6">
    <location>
        <position position="191"/>
    </location>
    <ligand>
        <name>molybdate</name>
        <dbReference type="ChEBI" id="CHEBI:36264"/>
    </ligand>
</feature>
<comment type="caution">
    <text evidence="8">The sequence shown here is derived from an EMBL/GenBank/DDBJ whole genome shotgun (WGS) entry which is preliminary data.</text>
</comment>
<dbReference type="PIRSF" id="PIRSF004846">
    <property type="entry name" value="ModA"/>
    <property type="match status" value="1"/>
</dbReference>
<dbReference type="InterPro" id="IPR005950">
    <property type="entry name" value="ModA"/>
</dbReference>
<dbReference type="PANTHER" id="PTHR30632">
    <property type="entry name" value="MOLYBDATE-BINDING PERIPLASMIC PROTEIN"/>
    <property type="match status" value="1"/>
</dbReference>
<evidence type="ECO:0000256" key="4">
    <source>
        <dbReference type="ARBA" id="ARBA00022729"/>
    </source>
</evidence>
<dbReference type="SUPFAM" id="SSF53850">
    <property type="entry name" value="Periplasmic binding protein-like II"/>
    <property type="match status" value="1"/>
</dbReference>
<keyword evidence="4 7" id="KW-0732">Signal</keyword>
<evidence type="ECO:0000313" key="9">
    <source>
        <dbReference type="Proteomes" id="UP001198163"/>
    </source>
</evidence>
<evidence type="ECO:0000313" key="8">
    <source>
        <dbReference type="EMBL" id="MCD1655161.1"/>
    </source>
</evidence>
<dbReference type="GO" id="GO:0046872">
    <property type="term" value="F:metal ion binding"/>
    <property type="evidence" value="ECO:0007669"/>
    <property type="project" value="UniProtKB-KW"/>
</dbReference>
<dbReference type="Proteomes" id="UP001198163">
    <property type="component" value="Unassembled WGS sequence"/>
</dbReference>
<dbReference type="PANTHER" id="PTHR30632:SF0">
    <property type="entry name" value="SULFATE-BINDING PROTEIN"/>
    <property type="match status" value="1"/>
</dbReference>
<dbReference type="Gene3D" id="3.40.190.10">
    <property type="entry name" value="Periplasmic binding protein-like II"/>
    <property type="match status" value="2"/>
</dbReference>
<dbReference type="AlphaFoldDB" id="A0AAE3EJW2"/>
<dbReference type="EMBL" id="JAINWA010000003">
    <property type="protein sequence ID" value="MCD1655161.1"/>
    <property type="molecule type" value="Genomic_DNA"/>
</dbReference>
<evidence type="ECO:0000256" key="3">
    <source>
        <dbReference type="ARBA" id="ARBA00022723"/>
    </source>
</evidence>
<sequence length="255" mass="26639">MKKRIAALALFSALSCSIPLFAGGKTETSLTVAAGAGLTDALNACAALYADVEPSVRITPVFGASGSLQAQISQGAPIDVFISASPRFMDALEKQGLLSPGTRRNLLANSIVLVVPKDSKGIDSFEDVPALNHAFIALGEPSSVPVGQYAEEVLRFYGILEDAKKKAVYGKDVRQVLSYVENGDAAAGIVYLTDALSSVKVRVAAAAPPVSHAPVLFPAAAMQGGPREKEARAFLDWLSSPEAQAVFASFGFKEP</sequence>
<keyword evidence="2 6" id="KW-0500">Molybdenum</keyword>